<accession>A0A285KI57</accession>
<keyword evidence="3" id="KW-1185">Reference proteome</keyword>
<protein>
    <submittedName>
        <fullName evidence="2">Uncharacterized protein</fullName>
    </submittedName>
</protein>
<evidence type="ECO:0000313" key="3">
    <source>
        <dbReference type="Proteomes" id="UP000219612"/>
    </source>
</evidence>
<sequence length="236" mass="24333">MVVAVGEHAGVDDGGGLVAAVGPTAKVVDGAGFSEQLGELLRGEAFVQIRPAPQDGDRLVHLALLSEHLGQLVQRACAAHVGVLPKLVHVTTLAQVLSEMASRERLTGHPELAEHGRGPATLTALGEILKEPEPAAAPTRAAGSPVAKTSLARPAISGEERVRASGPLGAPFISAKTNSHNGRRFGDGSVRKSMASVTSRGSIRITAARGSTPTISSARRYSRSRQVMTTGRSPAA</sequence>
<evidence type="ECO:0000313" key="2">
    <source>
        <dbReference type="EMBL" id="SNY71587.1"/>
    </source>
</evidence>
<dbReference type="EMBL" id="OBDY01000040">
    <property type="protein sequence ID" value="SNY71587.1"/>
    <property type="molecule type" value="Genomic_DNA"/>
</dbReference>
<proteinExistence type="predicted"/>
<gene>
    <name evidence="2" type="ORF">SAMN05421748_14060</name>
</gene>
<reference evidence="2 3" key="1">
    <citation type="submission" date="2017-09" db="EMBL/GenBank/DDBJ databases">
        <authorList>
            <person name="Ehlers B."/>
            <person name="Leendertz F.H."/>
        </authorList>
    </citation>
    <scope>NUCLEOTIDE SEQUENCE [LARGE SCALE GENOMIC DNA]</scope>
    <source>
        <strain evidence="2 3">CGMCC 4.6857</strain>
    </source>
</reference>
<organism evidence="2 3">
    <name type="scientific">Paractinoplanes atraurantiacus</name>
    <dbReference type="NCBI Taxonomy" id="1036182"/>
    <lineage>
        <taxon>Bacteria</taxon>
        <taxon>Bacillati</taxon>
        <taxon>Actinomycetota</taxon>
        <taxon>Actinomycetes</taxon>
        <taxon>Micromonosporales</taxon>
        <taxon>Micromonosporaceae</taxon>
        <taxon>Paractinoplanes</taxon>
    </lineage>
</organism>
<name>A0A285KI57_9ACTN</name>
<dbReference type="AlphaFoldDB" id="A0A285KI57"/>
<feature type="region of interest" description="Disordered" evidence="1">
    <location>
        <begin position="209"/>
        <end position="236"/>
    </location>
</feature>
<dbReference type="Proteomes" id="UP000219612">
    <property type="component" value="Unassembled WGS sequence"/>
</dbReference>
<dbReference type="RefSeq" id="WP_097328630.1">
    <property type="nucleotide sequence ID" value="NZ_OBDY01000040.1"/>
</dbReference>
<evidence type="ECO:0000256" key="1">
    <source>
        <dbReference type="SAM" id="MobiDB-lite"/>
    </source>
</evidence>
<feature type="region of interest" description="Disordered" evidence="1">
    <location>
        <begin position="167"/>
        <end position="197"/>
    </location>
</feature>